<evidence type="ECO:0000256" key="3">
    <source>
        <dbReference type="ARBA" id="ARBA00022896"/>
    </source>
</evidence>
<dbReference type="InterPro" id="IPR044862">
    <property type="entry name" value="Pro_4_hyd_alph_FE2OG_OXY"/>
</dbReference>
<gene>
    <name evidence="8" type="ORF">VC35_21740</name>
</gene>
<dbReference type="InterPro" id="IPR000866">
    <property type="entry name" value="AhpC/TSA"/>
</dbReference>
<keyword evidence="2" id="KW-0479">Metal-binding</keyword>
<feature type="domain" description="Fe2OG dioxygenase" evidence="7">
    <location>
        <begin position="245"/>
        <end position="345"/>
    </location>
</feature>
<dbReference type="Pfam" id="PF00578">
    <property type="entry name" value="AhpC-TSA"/>
    <property type="match status" value="1"/>
</dbReference>
<keyword evidence="3" id="KW-0847">Vitamin C</keyword>
<dbReference type="OrthoDB" id="255432at2"/>
<name>A0A0F4TF45_PSEFL</name>
<dbReference type="GO" id="GO:0016209">
    <property type="term" value="F:antioxidant activity"/>
    <property type="evidence" value="ECO:0007669"/>
    <property type="project" value="InterPro"/>
</dbReference>
<comment type="cofactor">
    <cofactor evidence="1">
        <name>L-ascorbate</name>
        <dbReference type="ChEBI" id="CHEBI:38290"/>
    </cofactor>
</comment>
<evidence type="ECO:0000256" key="5">
    <source>
        <dbReference type="ARBA" id="ARBA00023002"/>
    </source>
</evidence>
<comment type="caution">
    <text evidence="8">The sequence shown here is derived from an EMBL/GenBank/DDBJ whole genome shotgun (WGS) entry which is preliminary data.</text>
</comment>
<dbReference type="PATRIC" id="fig|294.132.peg.3544"/>
<dbReference type="EMBL" id="LACC01000026">
    <property type="protein sequence ID" value="KJZ43061.1"/>
    <property type="molecule type" value="Genomic_DNA"/>
</dbReference>
<dbReference type="SUPFAM" id="SSF51197">
    <property type="entry name" value="Clavaminate synthase-like"/>
    <property type="match status" value="1"/>
</dbReference>
<dbReference type="GO" id="GO:0005506">
    <property type="term" value="F:iron ion binding"/>
    <property type="evidence" value="ECO:0007669"/>
    <property type="project" value="InterPro"/>
</dbReference>
<dbReference type="SUPFAM" id="SSF52833">
    <property type="entry name" value="Thioredoxin-like"/>
    <property type="match status" value="1"/>
</dbReference>
<dbReference type="GO" id="GO:0016705">
    <property type="term" value="F:oxidoreductase activity, acting on paired donors, with incorporation or reduction of molecular oxygen"/>
    <property type="evidence" value="ECO:0007669"/>
    <property type="project" value="InterPro"/>
</dbReference>
<dbReference type="Proteomes" id="UP000033588">
    <property type="component" value="Unassembled WGS sequence"/>
</dbReference>
<keyword evidence="4" id="KW-0223">Dioxygenase</keyword>
<evidence type="ECO:0000259" key="7">
    <source>
        <dbReference type="PROSITE" id="PS51471"/>
    </source>
</evidence>
<dbReference type="InterPro" id="IPR036249">
    <property type="entry name" value="Thioredoxin-like_sf"/>
</dbReference>
<evidence type="ECO:0000313" key="8">
    <source>
        <dbReference type="EMBL" id="KJZ43061.1"/>
    </source>
</evidence>
<keyword evidence="6" id="KW-0408">Iron</keyword>
<protein>
    <submittedName>
        <fullName evidence="8">Peroxiredoxin</fullName>
    </submittedName>
</protein>
<dbReference type="InterPro" id="IPR005123">
    <property type="entry name" value="Oxoglu/Fe-dep_dioxygenase_dom"/>
</dbReference>
<reference evidence="8 9" key="1">
    <citation type="submission" date="2015-03" db="EMBL/GenBank/DDBJ databases">
        <title>Comparative genomics of Pseudomonas insights into diversity of traits involved in vanlence and defense.</title>
        <authorList>
            <person name="Qin Y."/>
        </authorList>
    </citation>
    <scope>NUCLEOTIDE SEQUENCE [LARGE SCALE GENOMIC DNA]</scope>
    <source>
        <strain evidence="8 9">C8</strain>
    </source>
</reference>
<evidence type="ECO:0000256" key="1">
    <source>
        <dbReference type="ARBA" id="ARBA00001961"/>
    </source>
</evidence>
<evidence type="ECO:0000313" key="9">
    <source>
        <dbReference type="Proteomes" id="UP000033588"/>
    </source>
</evidence>
<dbReference type="GO" id="GO:0031418">
    <property type="term" value="F:L-ascorbic acid binding"/>
    <property type="evidence" value="ECO:0007669"/>
    <property type="project" value="UniProtKB-KW"/>
</dbReference>
<evidence type="ECO:0000256" key="4">
    <source>
        <dbReference type="ARBA" id="ARBA00022964"/>
    </source>
</evidence>
<sequence>MRATAFSVGGPAPWFHCRTQQRERFCFDTIAGRYVVLTFFGSAADPTSIKVLEAVQAHRQRFNDDHVCFFGVSVDPDDEKLKRVESSIPGMRFIWDFDRSVSKLYGTLQIDGSIRQMTYVLDPALRILAIVPIETPVDNHVPSLMRFLDRLPALAPPHAATPHAPVLVIPRIFEPKLCKALISHYDERGGEESGFMVEQSGKTVHVTDRGHKQRRDCIIEDEALSKACSLRIANRLLPELHKAFQFNATRMERYMVACYNGDEGGHFRPHRDNTTKGTAHRRFAVSLFLNTGEYEGGFLHFPEFGKMHYSAPTGGAVVFSCSLLHEATPVTKGRRYMFLPFLYDDAARVVRKENLPFLDG</sequence>
<dbReference type="Gene3D" id="2.60.120.620">
    <property type="entry name" value="q2cbj1_9rhob like domain"/>
    <property type="match status" value="1"/>
</dbReference>
<organism evidence="8 9">
    <name type="scientific">Pseudomonas fluorescens</name>
    <dbReference type="NCBI Taxonomy" id="294"/>
    <lineage>
        <taxon>Bacteria</taxon>
        <taxon>Pseudomonadati</taxon>
        <taxon>Pseudomonadota</taxon>
        <taxon>Gammaproteobacteria</taxon>
        <taxon>Pseudomonadales</taxon>
        <taxon>Pseudomonadaceae</taxon>
        <taxon>Pseudomonas</taxon>
    </lineage>
</organism>
<accession>A0A0F4TF45</accession>
<evidence type="ECO:0000256" key="2">
    <source>
        <dbReference type="ARBA" id="ARBA00022723"/>
    </source>
</evidence>
<keyword evidence="5" id="KW-0560">Oxidoreductase</keyword>
<dbReference type="InterPro" id="IPR006620">
    <property type="entry name" value="Pro_4_hyd_alph"/>
</dbReference>
<evidence type="ECO:0000256" key="6">
    <source>
        <dbReference type="ARBA" id="ARBA00023004"/>
    </source>
</evidence>
<dbReference type="Pfam" id="PF13640">
    <property type="entry name" value="2OG-FeII_Oxy_3"/>
    <property type="match status" value="1"/>
</dbReference>
<dbReference type="AlphaFoldDB" id="A0A0F4TF45"/>
<proteinExistence type="predicted"/>
<dbReference type="RefSeq" id="WP_046042511.1">
    <property type="nucleotide sequence ID" value="NZ_LACC01000026.1"/>
</dbReference>
<dbReference type="GO" id="GO:0051213">
    <property type="term" value="F:dioxygenase activity"/>
    <property type="evidence" value="ECO:0007669"/>
    <property type="project" value="UniProtKB-KW"/>
</dbReference>
<dbReference type="PROSITE" id="PS51471">
    <property type="entry name" value="FE2OG_OXY"/>
    <property type="match status" value="1"/>
</dbReference>
<dbReference type="Gene3D" id="3.40.30.10">
    <property type="entry name" value="Glutaredoxin"/>
    <property type="match status" value="1"/>
</dbReference>
<dbReference type="SMART" id="SM00702">
    <property type="entry name" value="P4Hc"/>
    <property type="match status" value="1"/>
</dbReference>